<reference evidence="5 6" key="1">
    <citation type="submission" date="2018-06" db="EMBL/GenBank/DDBJ databases">
        <authorList>
            <consortium name="Pathogen Informatics"/>
            <person name="Doyle S."/>
        </authorList>
    </citation>
    <scope>NUCLEOTIDE SEQUENCE [LARGE SCALE GENOMIC DNA]</scope>
    <source>
        <strain evidence="5 6">NCTC13335</strain>
    </source>
</reference>
<keyword evidence="6" id="KW-1185">Reference proteome</keyword>
<evidence type="ECO:0000313" key="5">
    <source>
        <dbReference type="EMBL" id="STO93579.1"/>
    </source>
</evidence>
<comment type="similarity">
    <text evidence="1">Belongs to the acyl coenzyme A hydrolase family.</text>
</comment>
<protein>
    <submittedName>
        <fullName evidence="5">Hydrolase</fullName>
        <ecNumber evidence="5">3.1.2.-</ecNumber>
    </submittedName>
</protein>
<dbReference type="Proteomes" id="UP000255264">
    <property type="component" value="Unassembled WGS sequence"/>
</dbReference>
<dbReference type="PANTHER" id="PTHR11049:SF5">
    <property type="entry name" value="ACYL-COA THIOESTER HYDROLASE YCIA"/>
    <property type="match status" value="1"/>
</dbReference>
<organism evidence="5 6">
    <name type="scientific">Haemophilus pittmaniae</name>
    <dbReference type="NCBI Taxonomy" id="249188"/>
    <lineage>
        <taxon>Bacteria</taxon>
        <taxon>Pseudomonadati</taxon>
        <taxon>Pseudomonadota</taxon>
        <taxon>Gammaproteobacteria</taxon>
        <taxon>Pasteurellales</taxon>
        <taxon>Pasteurellaceae</taxon>
        <taxon>Haemophilus</taxon>
    </lineage>
</organism>
<evidence type="ECO:0000259" key="4">
    <source>
        <dbReference type="PROSITE" id="PS51770"/>
    </source>
</evidence>
<dbReference type="InterPro" id="IPR029069">
    <property type="entry name" value="HotDog_dom_sf"/>
</dbReference>
<dbReference type="Pfam" id="PF03061">
    <property type="entry name" value="4HBT"/>
    <property type="match status" value="1"/>
</dbReference>
<proteinExistence type="inferred from homology"/>
<evidence type="ECO:0000313" key="6">
    <source>
        <dbReference type="Proteomes" id="UP000255264"/>
    </source>
</evidence>
<dbReference type="Gene3D" id="3.10.129.10">
    <property type="entry name" value="Hotdog Thioesterase"/>
    <property type="match status" value="1"/>
</dbReference>
<dbReference type="GO" id="GO:0005829">
    <property type="term" value="C:cytosol"/>
    <property type="evidence" value="ECO:0007669"/>
    <property type="project" value="TreeGrafter"/>
</dbReference>
<dbReference type="InterPro" id="IPR033120">
    <property type="entry name" value="HOTDOG_ACOT"/>
</dbReference>
<dbReference type="RefSeq" id="WP_007241402.1">
    <property type="nucleotide sequence ID" value="NZ_CAUUFB010000013.1"/>
</dbReference>
<evidence type="ECO:0000256" key="1">
    <source>
        <dbReference type="ARBA" id="ARBA00010458"/>
    </source>
</evidence>
<dbReference type="GO" id="GO:0006637">
    <property type="term" value="P:acyl-CoA metabolic process"/>
    <property type="evidence" value="ECO:0007669"/>
    <property type="project" value="TreeGrafter"/>
</dbReference>
<dbReference type="PROSITE" id="PS51770">
    <property type="entry name" value="HOTDOG_ACOT"/>
    <property type="match status" value="1"/>
</dbReference>
<dbReference type="EC" id="3.1.2.-" evidence="5"/>
<dbReference type="InterPro" id="IPR040170">
    <property type="entry name" value="Cytosol_ACT"/>
</dbReference>
<accession>A0A377IZQ0</accession>
<dbReference type="SUPFAM" id="SSF54637">
    <property type="entry name" value="Thioesterase/thiol ester dehydrase-isomerase"/>
    <property type="match status" value="1"/>
</dbReference>
<feature type="domain" description="HotDog ACOT-type" evidence="4">
    <location>
        <begin position="13"/>
        <end position="128"/>
    </location>
</feature>
<dbReference type="NCBIfam" id="NF007970">
    <property type="entry name" value="PRK10694.1"/>
    <property type="match status" value="1"/>
</dbReference>
<sequence>MSSNFIDKEGRQSKGVLLLRTLAMPSDTNANGDIFGGWIMSQMDMGGAILAKEIAHGRVVTVAVESMNFIKPIAVGDVVCCYGRCLSVGRSSIKIKVEVWVKKVASEPIGERYCVTEAVFTFVAVGKDGKSRTIPRENNLELERALNTIEELQLSC</sequence>
<dbReference type="InterPro" id="IPR006683">
    <property type="entry name" value="Thioestr_dom"/>
</dbReference>
<gene>
    <name evidence="5" type="ORF">NCTC13335_01463</name>
</gene>
<name>A0A377IZQ0_9PAST</name>
<dbReference type="AlphaFoldDB" id="A0A377IZQ0"/>
<evidence type="ECO:0000256" key="2">
    <source>
        <dbReference type="ARBA" id="ARBA00022801"/>
    </source>
</evidence>
<dbReference type="FunFam" id="3.10.129.10:FF:000008">
    <property type="entry name" value="Acyl-CoA thioester hydrolase"/>
    <property type="match status" value="1"/>
</dbReference>
<dbReference type="GO" id="GO:0009062">
    <property type="term" value="P:fatty acid catabolic process"/>
    <property type="evidence" value="ECO:0007669"/>
    <property type="project" value="TreeGrafter"/>
</dbReference>
<dbReference type="OrthoDB" id="9801856at2"/>
<dbReference type="CDD" id="cd03442">
    <property type="entry name" value="BFIT_BACH"/>
    <property type="match status" value="1"/>
</dbReference>
<dbReference type="GO" id="GO:0052816">
    <property type="term" value="F:long-chain fatty acyl-CoA hydrolase activity"/>
    <property type="evidence" value="ECO:0007669"/>
    <property type="project" value="TreeGrafter"/>
</dbReference>
<keyword evidence="2 3" id="KW-0378">Hydrolase</keyword>
<dbReference type="EMBL" id="UGHS01000004">
    <property type="protein sequence ID" value="STO93579.1"/>
    <property type="molecule type" value="Genomic_DNA"/>
</dbReference>
<evidence type="ECO:0000256" key="3">
    <source>
        <dbReference type="PROSITE-ProRule" id="PRU01106"/>
    </source>
</evidence>
<dbReference type="PANTHER" id="PTHR11049">
    <property type="entry name" value="ACYL COENZYME A THIOESTER HYDROLASE"/>
    <property type="match status" value="1"/>
</dbReference>